<evidence type="ECO:0000313" key="4">
    <source>
        <dbReference type="EMBL" id="KAK8051997.1"/>
    </source>
</evidence>
<feature type="compositionally biased region" description="Pro residues" evidence="2">
    <location>
        <begin position="24"/>
        <end position="52"/>
    </location>
</feature>
<feature type="domain" description="RING-type" evidence="3">
    <location>
        <begin position="245"/>
        <end position="305"/>
    </location>
</feature>
<keyword evidence="1" id="KW-0862">Zinc</keyword>
<protein>
    <recommendedName>
        <fullName evidence="3">RING-type domain-containing protein</fullName>
    </recommendedName>
</protein>
<reference evidence="4 5" key="1">
    <citation type="submission" date="2023-01" db="EMBL/GenBank/DDBJ databases">
        <title>Analysis of 21 Apiospora genomes using comparative genomics revels a genus with tremendous synthesis potential of carbohydrate active enzymes and secondary metabolites.</title>
        <authorList>
            <person name="Sorensen T."/>
        </authorList>
    </citation>
    <scope>NUCLEOTIDE SEQUENCE [LARGE SCALE GENOMIC DNA]</scope>
    <source>
        <strain evidence="4 5">CBS 33761</strain>
    </source>
</reference>
<feature type="compositionally biased region" description="Basic and acidic residues" evidence="2">
    <location>
        <begin position="83"/>
        <end position="93"/>
    </location>
</feature>
<organism evidence="4 5">
    <name type="scientific">Apiospora rasikravindrae</name>
    <dbReference type="NCBI Taxonomy" id="990691"/>
    <lineage>
        <taxon>Eukaryota</taxon>
        <taxon>Fungi</taxon>
        <taxon>Dikarya</taxon>
        <taxon>Ascomycota</taxon>
        <taxon>Pezizomycotina</taxon>
        <taxon>Sordariomycetes</taxon>
        <taxon>Xylariomycetidae</taxon>
        <taxon>Amphisphaeriales</taxon>
        <taxon>Apiosporaceae</taxon>
        <taxon>Apiospora</taxon>
    </lineage>
</organism>
<dbReference type="InterPro" id="IPR013083">
    <property type="entry name" value="Znf_RING/FYVE/PHD"/>
</dbReference>
<comment type="caution">
    <text evidence="4">The sequence shown here is derived from an EMBL/GenBank/DDBJ whole genome shotgun (WGS) entry which is preliminary data.</text>
</comment>
<sequence>MASNMSGVAEIGQVPNNSRSENEIPPPPPPPSTSPPSPIVPPPPPGSPPHTPRPVVAIDQESGSAPPRETFPIATVELTPTPLHEEDPVRPVRESTPAPWRQPTPTSLPELASVPAREEAPVRIYRELRPAPPREEVRGQNHAQSSGPVNVASQGPPQPQSQPQATQIPLPRLPQPQPMSMPVMYVPPPANLPPLLQQPYTQWQEPNRRQTRIISHEAKFHEIAPYLDTGIDPLTGQQVLIDLECGVCGHHLDVPRRVSPNDYPDAPLEPMCVLPCGHMMGTHCLDHWIRRADEAWQAPSCPFCRFKLRYTMCKCQMRFREFSPFLPREQQVPLTIPEGGRVDAYCGPCRDRRAETKLREWMEENLPANAVHGSITRVQEMRLHAYIGGLARSARTWHRENAPR</sequence>
<keyword evidence="5" id="KW-1185">Reference proteome</keyword>
<evidence type="ECO:0000256" key="2">
    <source>
        <dbReference type="SAM" id="MobiDB-lite"/>
    </source>
</evidence>
<gene>
    <name evidence="4" type="ORF">PG993_003382</name>
</gene>
<dbReference type="PROSITE" id="PS50089">
    <property type="entry name" value="ZF_RING_2"/>
    <property type="match status" value="1"/>
</dbReference>
<feature type="compositionally biased region" description="Low complexity" evidence="2">
    <location>
        <begin position="161"/>
        <end position="170"/>
    </location>
</feature>
<evidence type="ECO:0000259" key="3">
    <source>
        <dbReference type="PROSITE" id="PS50089"/>
    </source>
</evidence>
<dbReference type="EMBL" id="JAQQWK010000002">
    <property type="protein sequence ID" value="KAK8051997.1"/>
    <property type="molecule type" value="Genomic_DNA"/>
</dbReference>
<keyword evidence="1" id="KW-0863">Zinc-finger</keyword>
<keyword evidence="1" id="KW-0479">Metal-binding</keyword>
<dbReference type="Gene3D" id="3.30.40.10">
    <property type="entry name" value="Zinc/RING finger domain, C3HC4 (zinc finger)"/>
    <property type="match status" value="1"/>
</dbReference>
<dbReference type="SUPFAM" id="SSF57850">
    <property type="entry name" value="RING/U-box"/>
    <property type="match status" value="1"/>
</dbReference>
<feature type="region of interest" description="Disordered" evidence="2">
    <location>
        <begin position="1"/>
        <end position="179"/>
    </location>
</feature>
<proteinExistence type="predicted"/>
<feature type="compositionally biased region" description="Basic and acidic residues" evidence="2">
    <location>
        <begin position="116"/>
        <end position="139"/>
    </location>
</feature>
<dbReference type="InterPro" id="IPR001841">
    <property type="entry name" value="Znf_RING"/>
</dbReference>
<name>A0ABR1TZT7_9PEZI</name>
<evidence type="ECO:0000256" key="1">
    <source>
        <dbReference type="PROSITE-ProRule" id="PRU00175"/>
    </source>
</evidence>
<dbReference type="Proteomes" id="UP001444661">
    <property type="component" value="Unassembled WGS sequence"/>
</dbReference>
<accession>A0ABR1TZT7</accession>
<feature type="compositionally biased region" description="Polar residues" evidence="2">
    <location>
        <begin position="141"/>
        <end position="153"/>
    </location>
</feature>
<evidence type="ECO:0000313" key="5">
    <source>
        <dbReference type="Proteomes" id="UP001444661"/>
    </source>
</evidence>